<feature type="signal peptide" evidence="3">
    <location>
        <begin position="1"/>
        <end position="27"/>
    </location>
</feature>
<dbReference type="Proteomes" id="UP001174934">
    <property type="component" value="Unassembled WGS sequence"/>
</dbReference>
<organism evidence="4 5">
    <name type="scientific">Bombardia bombarda</name>
    <dbReference type="NCBI Taxonomy" id="252184"/>
    <lineage>
        <taxon>Eukaryota</taxon>
        <taxon>Fungi</taxon>
        <taxon>Dikarya</taxon>
        <taxon>Ascomycota</taxon>
        <taxon>Pezizomycotina</taxon>
        <taxon>Sordariomycetes</taxon>
        <taxon>Sordariomycetidae</taxon>
        <taxon>Sordariales</taxon>
        <taxon>Lasiosphaeriaceae</taxon>
        <taxon>Bombardia</taxon>
    </lineage>
</organism>
<feature type="region of interest" description="Disordered" evidence="1">
    <location>
        <begin position="184"/>
        <end position="273"/>
    </location>
</feature>
<dbReference type="AlphaFoldDB" id="A0AA40CH23"/>
<feature type="chain" id="PRO_5041278225" evidence="3">
    <location>
        <begin position="28"/>
        <end position="500"/>
    </location>
</feature>
<keyword evidence="5" id="KW-1185">Reference proteome</keyword>
<dbReference type="EMBL" id="JAULSR010000001">
    <property type="protein sequence ID" value="KAK0636979.1"/>
    <property type="molecule type" value="Genomic_DNA"/>
</dbReference>
<name>A0AA40CH23_9PEZI</name>
<comment type="caution">
    <text evidence="4">The sequence shown here is derived from an EMBL/GenBank/DDBJ whole genome shotgun (WGS) entry which is preliminary data.</text>
</comment>
<protein>
    <submittedName>
        <fullName evidence="4">Uncharacterized protein</fullName>
    </submittedName>
</protein>
<evidence type="ECO:0000256" key="3">
    <source>
        <dbReference type="SAM" id="SignalP"/>
    </source>
</evidence>
<gene>
    <name evidence="4" type="ORF">B0T17DRAFT_605528</name>
</gene>
<evidence type="ECO:0000313" key="5">
    <source>
        <dbReference type="Proteomes" id="UP001174934"/>
    </source>
</evidence>
<evidence type="ECO:0000256" key="2">
    <source>
        <dbReference type="SAM" id="Phobius"/>
    </source>
</evidence>
<keyword evidence="2" id="KW-0472">Membrane</keyword>
<evidence type="ECO:0000256" key="1">
    <source>
        <dbReference type="SAM" id="MobiDB-lite"/>
    </source>
</evidence>
<sequence>MRDDFFYRLPPPTALLLLTTIFELTAAHVLQPLPRGTPPPTSTVPHQDLHVLSWPLLPTAAPLDPFDLQRRQSFNTICGYINGLSALPATCSAGSHCVLDSSHGVVGCCPDGQDTCTSGVFTSCVDANSGPQTVVNPYVFTCTGSSVCYKNLFDGGFSQYGCGTASDVAATVLASASGVTTTLDHPSTKISFTDKPSTLSEPTTLGTVVNTKPTSAGSSPSSIASSAEPNSEASSSTPPSPSPTIITLTPPPDSTSETSTSNSPSNSSDSVAPVVSTHPAARVGAIVGGTISGVAAIVAIVALALFFLRRRRGNTRSGPGPANITNGKYISAPKPGPGTGFTAVNQDSDAFETTMLPPVVPASPFSADLSAGGPSPFAYMGAAGAHNSYPPSEGYHYPGQYVAAYAGATHGGHSRLEQDQIPLTREIDDFSHGFHQALGRIGEEYEENARSGRGNGGDLSVNEGNGVHGAGGPGPEGGYPGSVRPLWQQNRRQSRNLMWM</sequence>
<feature type="compositionally biased region" description="Gly residues" evidence="1">
    <location>
        <begin position="466"/>
        <end position="480"/>
    </location>
</feature>
<feature type="transmembrane region" description="Helical" evidence="2">
    <location>
        <begin position="283"/>
        <end position="308"/>
    </location>
</feature>
<keyword evidence="3" id="KW-0732">Signal</keyword>
<feature type="region of interest" description="Disordered" evidence="1">
    <location>
        <begin position="446"/>
        <end position="486"/>
    </location>
</feature>
<proteinExistence type="predicted"/>
<evidence type="ECO:0000313" key="4">
    <source>
        <dbReference type="EMBL" id="KAK0636979.1"/>
    </source>
</evidence>
<feature type="compositionally biased region" description="Low complexity" evidence="1">
    <location>
        <begin position="213"/>
        <end position="270"/>
    </location>
</feature>
<accession>A0AA40CH23</accession>
<keyword evidence="2" id="KW-0812">Transmembrane</keyword>
<feature type="compositionally biased region" description="Polar residues" evidence="1">
    <location>
        <begin position="184"/>
        <end position="212"/>
    </location>
</feature>
<reference evidence="4" key="1">
    <citation type="submission" date="2023-06" db="EMBL/GenBank/DDBJ databases">
        <title>Genome-scale phylogeny and comparative genomics of the fungal order Sordariales.</title>
        <authorList>
            <consortium name="Lawrence Berkeley National Laboratory"/>
            <person name="Hensen N."/>
            <person name="Bonometti L."/>
            <person name="Westerberg I."/>
            <person name="Brannstrom I.O."/>
            <person name="Guillou S."/>
            <person name="Cros-Aarteil S."/>
            <person name="Calhoun S."/>
            <person name="Haridas S."/>
            <person name="Kuo A."/>
            <person name="Mondo S."/>
            <person name="Pangilinan J."/>
            <person name="Riley R."/>
            <person name="LaButti K."/>
            <person name="Andreopoulos B."/>
            <person name="Lipzen A."/>
            <person name="Chen C."/>
            <person name="Yanf M."/>
            <person name="Daum C."/>
            <person name="Ng V."/>
            <person name="Clum A."/>
            <person name="Steindorff A."/>
            <person name="Ohm R."/>
            <person name="Martin F."/>
            <person name="Silar P."/>
            <person name="Natvig D."/>
            <person name="Lalanne C."/>
            <person name="Gautier V."/>
            <person name="Ament-velasquez S.L."/>
            <person name="Kruys A."/>
            <person name="Hutchinson M.I."/>
            <person name="Powell A.J."/>
            <person name="Barry K."/>
            <person name="Miller A.N."/>
            <person name="Grigoriev I.V."/>
            <person name="Debuchy R."/>
            <person name="Gladieux P."/>
            <person name="Thoren M.H."/>
            <person name="Johannesson H."/>
        </authorList>
    </citation>
    <scope>NUCLEOTIDE SEQUENCE</scope>
    <source>
        <strain evidence="4">SMH3391-2</strain>
    </source>
</reference>
<keyword evidence="2" id="KW-1133">Transmembrane helix</keyword>